<dbReference type="Pfam" id="PF03797">
    <property type="entry name" value="Autotransporter"/>
    <property type="match status" value="1"/>
</dbReference>
<dbReference type="SUPFAM" id="SSF103515">
    <property type="entry name" value="Autotransporter"/>
    <property type="match status" value="1"/>
</dbReference>
<reference evidence="5" key="1">
    <citation type="submission" date="2016-09" db="EMBL/GenBank/DDBJ databases">
        <title>Comparative genomics of the Campylobacter concisus group.</title>
        <authorList>
            <person name="Miller W.G."/>
            <person name="Yee E."/>
            <person name="Chapman M.H."/>
            <person name="Huynh S."/>
            <person name="Bono J.L."/>
            <person name="On S.L.W."/>
            <person name="StLeger J."/>
            <person name="Foster G."/>
            <person name="Parker C.T."/>
        </authorList>
    </citation>
    <scope>NUCLEOTIDE SEQUENCE [LARGE SCALE GENOMIC DNA]</scope>
    <source>
        <strain evidence="5">RM18021</strain>
    </source>
</reference>
<feature type="chain" id="PRO_5012481465" evidence="2">
    <location>
        <begin position="21"/>
        <end position="612"/>
    </location>
</feature>
<feature type="region of interest" description="Disordered" evidence="1">
    <location>
        <begin position="138"/>
        <end position="159"/>
    </location>
</feature>
<proteinExistence type="predicted"/>
<feature type="signal peptide" evidence="2">
    <location>
        <begin position="1"/>
        <end position="20"/>
    </location>
</feature>
<dbReference type="RefSeq" id="WP_078424529.1">
    <property type="nucleotide sequence ID" value="NZ_CP017258.1"/>
</dbReference>
<dbReference type="InterPro" id="IPR005546">
    <property type="entry name" value="Autotransporte_beta"/>
</dbReference>
<dbReference type="Proteomes" id="UP000190868">
    <property type="component" value="Chromosome"/>
</dbReference>
<organism evidence="4 5">
    <name type="scientific">Campylobacter pinnipediorum subsp. caledonicus</name>
    <dbReference type="NCBI Taxonomy" id="1874362"/>
    <lineage>
        <taxon>Bacteria</taxon>
        <taxon>Pseudomonadati</taxon>
        <taxon>Campylobacterota</taxon>
        <taxon>Epsilonproteobacteria</taxon>
        <taxon>Campylobacterales</taxon>
        <taxon>Campylobacteraceae</taxon>
        <taxon>Campylobacter</taxon>
    </lineage>
</organism>
<feature type="domain" description="Autotransporter" evidence="3">
    <location>
        <begin position="348"/>
        <end position="612"/>
    </location>
</feature>
<evidence type="ECO:0000256" key="2">
    <source>
        <dbReference type="SAM" id="SignalP"/>
    </source>
</evidence>
<protein>
    <submittedName>
        <fullName evidence="4">Autotransporter domain protein</fullName>
    </submittedName>
</protein>
<dbReference type="Gene3D" id="2.40.128.130">
    <property type="entry name" value="Autotransporter beta-domain"/>
    <property type="match status" value="1"/>
</dbReference>
<dbReference type="PROSITE" id="PS51208">
    <property type="entry name" value="AUTOTRANSPORTER"/>
    <property type="match status" value="1"/>
</dbReference>
<evidence type="ECO:0000259" key="3">
    <source>
        <dbReference type="PROSITE" id="PS51208"/>
    </source>
</evidence>
<dbReference type="EMBL" id="CP017258">
    <property type="protein sequence ID" value="AQW87745.1"/>
    <property type="molecule type" value="Genomic_DNA"/>
</dbReference>
<evidence type="ECO:0000313" key="4">
    <source>
        <dbReference type="EMBL" id="AQW87745.1"/>
    </source>
</evidence>
<evidence type="ECO:0000256" key="1">
    <source>
        <dbReference type="SAM" id="MobiDB-lite"/>
    </source>
</evidence>
<name>A0A1S6U7U8_9BACT</name>
<dbReference type="InterPro" id="IPR036709">
    <property type="entry name" value="Autotransporte_beta_dom_sf"/>
</dbReference>
<gene>
    <name evidence="4" type="ORF">CPIN18021_0937</name>
</gene>
<accession>A0A1S6U7U8</accession>
<dbReference type="SMART" id="SM00869">
    <property type="entry name" value="Autotransporter"/>
    <property type="match status" value="1"/>
</dbReference>
<keyword evidence="2" id="KW-0732">Signal</keyword>
<evidence type="ECO:0000313" key="5">
    <source>
        <dbReference type="Proteomes" id="UP000190868"/>
    </source>
</evidence>
<feature type="compositionally biased region" description="Polar residues" evidence="1">
    <location>
        <begin position="139"/>
        <end position="159"/>
    </location>
</feature>
<dbReference type="AlphaFoldDB" id="A0A1S6U7U8"/>
<sequence>MKTKLLTLTISCVLAANLYANTGEGINDILDSTLILKQKVKDERDEVKKALTLVFEASTSAKNTIEALIASDADIETLAYKNAIKNASTANKAATATFEAKDPADIAYYANYAIQFSKLAADYATQVVEKDKNLKNESAKNTLKEQAQSTTQKSEQANTQKEILEEKIKNRKEIAEEIKEKIKIAKTNASKEQLEIFKNLETFIEQSSTASALTEKDNKGNDGVKSLENTLNDIQIKQDSISTDKYLSGLAKTPNKDSKIVDVFKLDSKERQEVVNNIKKSTEDIANTISKQINFNENISFSNSLLTQNRVVLLSYLNNDDLKLARAIKSIEGNYYADSTTANLIKDYQEKTSNLWANAIKSYSNFSDSYQKQNIITLGIDTKIDDFIYGFYTSYTRANFNTKETYLNSKNYSFGTYLNYTNSQNELNLDMSLTKSKNELSTMLNLSGTNVNKNGNFDSSSISANIDYGYALKAYDSLYIKPFLGFSYINTQNKAFVENGLLAFKYGSQTYSTLRAKLGTEIRYYNSRGFLYLKPSISKEIYNKFKDIKLNYAGINDNILIKSDAKKRVNFELLSGADIDLNESFSLNINFGTKINKNLKNYIGGAGLRYKF</sequence>
<keyword evidence="5" id="KW-1185">Reference proteome</keyword>